<dbReference type="FunFam" id="1.10.287.10:FF:000012">
    <property type="entry name" value="Ataxin-3 homolog"/>
    <property type="match status" value="1"/>
</dbReference>
<keyword evidence="14" id="KW-0539">Nucleus</keyword>
<keyword evidence="4" id="KW-0645">Protease</keyword>
<comment type="subcellular location">
    <subcellularLocation>
        <location evidence="3 17">Endoplasmic reticulum membrane</location>
        <topology evidence="3 17">Multi-pass membrane protein</topology>
    </subcellularLocation>
    <subcellularLocation>
        <location evidence="2">Nucleus</location>
    </subcellularLocation>
</comment>
<dbReference type="PRINTS" id="PR01233">
    <property type="entry name" value="JOSEPHIN"/>
</dbReference>
<dbReference type="SMART" id="SM01246">
    <property type="entry name" value="Josephin"/>
    <property type="match status" value="1"/>
</dbReference>
<evidence type="ECO:0000256" key="12">
    <source>
        <dbReference type="ARBA" id="ARBA00023136"/>
    </source>
</evidence>
<evidence type="ECO:0000256" key="7">
    <source>
        <dbReference type="ARBA" id="ARBA00022801"/>
    </source>
</evidence>
<dbReference type="Pfam" id="PF02453">
    <property type="entry name" value="Reticulon"/>
    <property type="match status" value="1"/>
</dbReference>
<keyword evidence="13" id="KW-0804">Transcription</keyword>
<keyword evidence="7 16" id="KW-0378">Hydrolase</keyword>
<proteinExistence type="predicted"/>
<feature type="transmembrane region" description="Helical" evidence="17">
    <location>
        <begin position="442"/>
        <end position="460"/>
    </location>
</feature>
<dbReference type="PANTHER" id="PTHR14159:SF0">
    <property type="entry name" value="ATAXIN-3-RELATED"/>
    <property type="match status" value="1"/>
</dbReference>
<comment type="catalytic activity">
    <reaction evidence="1">
        <text>Thiol-dependent hydrolysis of ester, thioester, amide, peptide and isopeptide bonds formed by the C-terminal Gly of ubiquitin (a 76-residue protein attached to proteins as an intracellular targeting signal).</text>
        <dbReference type="EC" id="3.4.19.12"/>
    </reaction>
</comment>
<keyword evidence="11" id="KW-0805">Transcription regulation</keyword>
<feature type="transmembrane region" description="Helical" evidence="17">
    <location>
        <begin position="365"/>
        <end position="388"/>
    </location>
</feature>
<dbReference type="PANTHER" id="PTHR14159">
    <property type="entry name" value="ATAXIN-3-RELATED"/>
    <property type="match status" value="1"/>
</dbReference>
<dbReference type="GO" id="GO:0005789">
    <property type="term" value="C:endoplasmic reticulum membrane"/>
    <property type="evidence" value="ECO:0007669"/>
    <property type="project" value="UniProtKB-SubCell"/>
</dbReference>
<evidence type="ECO:0000256" key="13">
    <source>
        <dbReference type="ARBA" id="ARBA00023163"/>
    </source>
</evidence>
<dbReference type="GO" id="GO:0005634">
    <property type="term" value="C:nucleus"/>
    <property type="evidence" value="ECO:0007669"/>
    <property type="project" value="UniProtKB-SubCell"/>
</dbReference>
<accession>A0A3P6CLW5</accession>
<dbReference type="Gene3D" id="1.10.287.10">
    <property type="entry name" value="S15/NS1, RNA-binding"/>
    <property type="match status" value="1"/>
</dbReference>
<dbReference type="GO" id="GO:0006508">
    <property type="term" value="P:proteolysis"/>
    <property type="evidence" value="ECO:0007669"/>
    <property type="project" value="UniProtKB-KW"/>
</dbReference>
<evidence type="ECO:0000256" key="9">
    <source>
        <dbReference type="ARBA" id="ARBA00022824"/>
    </source>
</evidence>
<keyword evidence="10 17" id="KW-1133">Transmembrane helix</keyword>
<comment type="function">
    <text evidence="15">Interacts with key regulators of transcription and represses transcription. Acts as a histone-binding protein that regulates transcription. Acts as a deubiquitinating enzyme.</text>
</comment>
<dbReference type="GO" id="GO:0016579">
    <property type="term" value="P:protein deubiquitination"/>
    <property type="evidence" value="ECO:0007669"/>
    <property type="project" value="InterPro"/>
</dbReference>
<evidence type="ECO:0000256" key="16">
    <source>
        <dbReference type="PROSITE-ProRule" id="PRU00331"/>
    </source>
</evidence>
<dbReference type="PROSITE" id="PS50845">
    <property type="entry name" value="RETICULON"/>
    <property type="match status" value="1"/>
</dbReference>
<feature type="domain" description="Josephin" evidence="20">
    <location>
        <begin position="7"/>
        <end position="182"/>
    </location>
</feature>
<dbReference type="InterPro" id="IPR033865">
    <property type="entry name" value="Ataxin-3"/>
</dbReference>
<feature type="active site" evidence="16">
    <location>
        <position position="136"/>
    </location>
</feature>
<evidence type="ECO:0000313" key="21">
    <source>
        <dbReference type="EMBL" id="VDD11041.1"/>
    </source>
</evidence>
<evidence type="ECO:0000256" key="15">
    <source>
        <dbReference type="ARBA" id="ARBA00056847"/>
    </source>
</evidence>
<evidence type="ECO:0000256" key="11">
    <source>
        <dbReference type="ARBA" id="ARBA00023015"/>
    </source>
</evidence>
<evidence type="ECO:0000256" key="1">
    <source>
        <dbReference type="ARBA" id="ARBA00000707"/>
    </source>
</evidence>
<feature type="region of interest" description="Disordered" evidence="18">
    <location>
        <begin position="201"/>
        <end position="231"/>
    </location>
</feature>
<evidence type="ECO:0000256" key="5">
    <source>
        <dbReference type="ARBA" id="ARBA00022692"/>
    </source>
</evidence>
<dbReference type="InterPro" id="IPR006155">
    <property type="entry name" value="Josephin"/>
</dbReference>
<evidence type="ECO:0000259" key="20">
    <source>
        <dbReference type="PROSITE" id="PS50957"/>
    </source>
</evidence>
<feature type="domain" description="Reticulon" evidence="19">
    <location>
        <begin position="337"/>
        <end position="507"/>
    </location>
</feature>
<evidence type="ECO:0000256" key="14">
    <source>
        <dbReference type="ARBA" id="ARBA00023242"/>
    </source>
</evidence>
<dbReference type="AlphaFoldDB" id="A0A3P6CLW5"/>
<organism evidence="21">
    <name type="scientific">Brassica campestris</name>
    <name type="common">Field mustard</name>
    <dbReference type="NCBI Taxonomy" id="3711"/>
    <lineage>
        <taxon>Eukaryota</taxon>
        <taxon>Viridiplantae</taxon>
        <taxon>Streptophyta</taxon>
        <taxon>Embryophyta</taxon>
        <taxon>Tracheophyta</taxon>
        <taxon>Spermatophyta</taxon>
        <taxon>Magnoliopsida</taxon>
        <taxon>eudicotyledons</taxon>
        <taxon>Gunneridae</taxon>
        <taxon>Pentapetalae</taxon>
        <taxon>rosids</taxon>
        <taxon>malvids</taxon>
        <taxon>Brassicales</taxon>
        <taxon>Brassicaceae</taxon>
        <taxon>Brassiceae</taxon>
        <taxon>Brassica</taxon>
    </lineage>
</organism>
<feature type="active site" evidence="16">
    <location>
        <position position="20"/>
    </location>
</feature>
<evidence type="ECO:0000256" key="18">
    <source>
        <dbReference type="SAM" id="MobiDB-lite"/>
    </source>
</evidence>
<keyword evidence="6" id="KW-0833">Ubl conjugation pathway</keyword>
<dbReference type="InterPro" id="IPR003388">
    <property type="entry name" value="Reticulon"/>
</dbReference>
<keyword evidence="9 17" id="KW-0256">Endoplasmic reticulum</keyword>
<dbReference type="FunFam" id="3.90.70.40:FF:000004">
    <property type="entry name" value="ataxin-3 homolog"/>
    <property type="match status" value="1"/>
</dbReference>
<dbReference type="PROSITE" id="PS50957">
    <property type="entry name" value="JOSEPHIN"/>
    <property type="match status" value="1"/>
</dbReference>
<evidence type="ECO:0000256" key="3">
    <source>
        <dbReference type="ARBA" id="ARBA00004477"/>
    </source>
</evidence>
<evidence type="ECO:0000256" key="6">
    <source>
        <dbReference type="ARBA" id="ARBA00022786"/>
    </source>
</evidence>
<evidence type="ECO:0000256" key="10">
    <source>
        <dbReference type="ARBA" id="ARBA00022989"/>
    </source>
</evidence>
<feature type="active site" evidence="16">
    <location>
        <position position="121"/>
    </location>
</feature>
<keyword evidence="5 17" id="KW-0812">Transmembrane</keyword>
<keyword evidence="8" id="KW-0788">Thiol protease</keyword>
<dbReference type="EMBL" id="LR031576">
    <property type="protein sequence ID" value="VDD11041.1"/>
    <property type="molecule type" value="Genomic_DNA"/>
</dbReference>
<evidence type="ECO:0000256" key="17">
    <source>
        <dbReference type="RuleBase" id="RU363132"/>
    </source>
</evidence>
<sequence length="518" mass="57917">MERTSNGGMLYHEVQEANLCAVHCVNTVLQGPFFSEFDLAAVAADLDEKERQVMLEGAAAADFFSEESHNVSLGGDFSIQVLQKALEVWDLQVIPLNCPDAEPAQIDPELENAFICHLHDHWFCIRKVSGEWYYFDSLLAAPQHLSKFYLSAFLDSLKGSGWSIFIVKGNFPQECPMSSSSDASNAFGQWLSPEDAERILKETSSTQSSSSSSAVNNRSSDNVDQQRPYQALSREEVRTFSEMEDDDLKAAIAASLLDASAAGANLGAVGITSQREETEKQNFITSFTFSSCDSSGCFDLRAFVISSAHDDLFLIFRVKYKYLDRGLVHESLGGGNVSDVMLWRKKDMSVGIVTVTIGSWMVFEIFSYAILTVLSSVLLLLLSILFLWSKSASILNRPSPPPLPKFHITEAMAKEASKLLRIHLNKLFQVSHDIAMGRDSELLIKVAISLFLISFIGSLMDFQTLYHTGKGLVVMTVPTFYERYEVYIDISLLLIYNRAKELYLRFQIWAHPENEKLS</sequence>
<evidence type="ECO:0000256" key="8">
    <source>
        <dbReference type="ARBA" id="ARBA00022807"/>
    </source>
</evidence>
<evidence type="ECO:0000259" key="19">
    <source>
        <dbReference type="PROSITE" id="PS50845"/>
    </source>
</evidence>
<gene>
    <name evidence="21" type="ORF">BRAA04T16263Z</name>
</gene>
<dbReference type="GO" id="GO:0004843">
    <property type="term" value="F:cysteine-type deubiquitinase activity"/>
    <property type="evidence" value="ECO:0007669"/>
    <property type="project" value="UniProtKB-EC"/>
</dbReference>
<keyword evidence="12 17" id="KW-0472">Membrane</keyword>
<evidence type="ECO:0000256" key="2">
    <source>
        <dbReference type="ARBA" id="ARBA00004123"/>
    </source>
</evidence>
<name>A0A3P6CLW5_BRACM</name>
<dbReference type="Gene3D" id="3.90.70.40">
    <property type="match status" value="1"/>
</dbReference>
<dbReference type="Pfam" id="PF02099">
    <property type="entry name" value="Josephin"/>
    <property type="match status" value="1"/>
</dbReference>
<feature type="compositionally biased region" description="Low complexity" evidence="18">
    <location>
        <begin position="204"/>
        <end position="222"/>
    </location>
</feature>
<evidence type="ECO:0000256" key="4">
    <source>
        <dbReference type="ARBA" id="ARBA00022670"/>
    </source>
</evidence>
<reference evidence="21" key="1">
    <citation type="submission" date="2018-11" db="EMBL/GenBank/DDBJ databases">
        <authorList>
            <consortium name="Genoscope - CEA"/>
            <person name="William W."/>
        </authorList>
    </citation>
    <scope>NUCLEOTIDE SEQUENCE</scope>
</reference>
<dbReference type="Gene3D" id="6.10.140.100">
    <property type="match status" value="1"/>
</dbReference>
<protein>
    <recommendedName>
        <fullName evidence="17">Reticulon-like protein</fullName>
    </recommendedName>
</protein>